<dbReference type="InterPro" id="IPR050361">
    <property type="entry name" value="MPP/UQCRC_Complex"/>
</dbReference>
<keyword evidence="5" id="KW-0378">Hydrolase</keyword>
<dbReference type="EMBL" id="OV170231">
    <property type="protein sequence ID" value="CAH0716350.1"/>
    <property type="molecule type" value="Genomic_DNA"/>
</dbReference>
<feature type="non-terminal residue" evidence="11">
    <location>
        <position position="468"/>
    </location>
</feature>
<organism evidence="11 12">
    <name type="scientific">Brenthis ino</name>
    <name type="common">lesser marbled fritillary</name>
    <dbReference type="NCBI Taxonomy" id="405034"/>
    <lineage>
        <taxon>Eukaryota</taxon>
        <taxon>Metazoa</taxon>
        <taxon>Ecdysozoa</taxon>
        <taxon>Arthropoda</taxon>
        <taxon>Hexapoda</taxon>
        <taxon>Insecta</taxon>
        <taxon>Pterygota</taxon>
        <taxon>Neoptera</taxon>
        <taxon>Endopterygota</taxon>
        <taxon>Lepidoptera</taxon>
        <taxon>Glossata</taxon>
        <taxon>Ditrysia</taxon>
        <taxon>Papilionoidea</taxon>
        <taxon>Nymphalidae</taxon>
        <taxon>Heliconiinae</taxon>
        <taxon>Argynnini</taxon>
        <taxon>Brenthis</taxon>
    </lineage>
</organism>
<accession>A0A8J9VBL5</accession>
<evidence type="ECO:0000256" key="6">
    <source>
        <dbReference type="ARBA" id="ARBA00022833"/>
    </source>
</evidence>
<name>A0A8J9VBL5_9NEOP</name>
<dbReference type="GO" id="GO:0046872">
    <property type="term" value="F:metal ion binding"/>
    <property type="evidence" value="ECO:0007669"/>
    <property type="project" value="UniProtKB-KW"/>
</dbReference>
<dbReference type="InterPro" id="IPR007863">
    <property type="entry name" value="Peptidase_M16_C"/>
</dbReference>
<evidence type="ECO:0000313" key="11">
    <source>
        <dbReference type="EMBL" id="CAH0716350.1"/>
    </source>
</evidence>
<dbReference type="GO" id="GO:0004222">
    <property type="term" value="F:metalloendopeptidase activity"/>
    <property type="evidence" value="ECO:0007669"/>
    <property type="project" value="TreeGrafter"/>
</dbReference>
<dbReference type="Gene3D" id="3.30.830.10">
    <property type="entry name" value="Metalloenzyme, LuxS/M16 peptidase-like"/>
    <property type="match status" value="2"/>
</dbReference>
<dbReference type="SUPFAM" id="SSF63411">
    <property type="entry name" value="LuxS/MPP-like metallohydrolase"/>
    <property type="match status" value="2"/>
</dbReference>
<evidence type="ECO:0000313" key="12">
    <source>
        <dbReference type="Proteomes" id="UP000838878"/>
    </source>
</evidence>
<evidence type="ECO:0000256" key="5">
    <source>
        <dbReference type="ARBA" id="ARBA00022801"/>
    </source>
</evidence>
<protein>
    <submittedName>
        <fullName evidence="11">Uncharacterized protein</fullName>
    </submittedName>
</protein>
<dbReference type="PANTHER" id="PTHR11851">
    <property type="entry name" value="METALLOPROTEASE"/>
    <property type="match status" value="1"/>
</dbReference>
<dbReference type="GO" id="GO:0005739">
    <property type="term" value="C:mitochondrion"/>
    <property type="evidence" value="ECO:0007669"/>
    <property type="project" value="UniProtKB-SubCell"/>
</dbReference>
<keyword evidence="3" id="KW-0645">Protease</keyword>
<comment type="subcellular location">
    <subcellularLocation>
        <location evidence="2">Mitochondrion</location>
    </subcellularLocation>
</comment>
<dbReference type="PANTHER" id="PTHR11851:SF149">
    <property type="entry name" value="GH01077P"/>
    <property type="match status" value="1"/>
</dbReference>
<evidence type="ECO:0000256" key="7">
    <source>
        <dbReference type="ARBA" id="ARBA00023049"/>
    </source>
</evidence>
<evidence type="ECO:0000259" key="9">
    <source>
        <dbReference type="Pfam" id="PF00675"/>
    </source>
</evidence>
<evidence type="ECO:0000256" key="1">
    <source>
        <dbReference type="ARBA" id="ARBA00001947"/>
    </source>
</evidence>
<dbReference type="InterPro" id="IPR011765">
    <property type="entry name" value="Pept_M16_N"/>
</dbReference>
<evidence type="ECO:0000256" key="4">
    <source>
        <dbReference type="ARBA" id="ARBA00022723"/>
    </source>
</evidence>
<gene>
    <name evidence="11" type="ORF">BINO364_LOCUS3137</name>
</gene>
<evidence type="ECO:0000256" key="3">
    <source>
        <dbReference type="ARBA" id="ARBA00022670"/>
    </source>
</evidence>
<evidence type="ECO:0000259" key="10">
    <source>
        <dbReference type="Pfam" id="PF05193"/>
    </source>
</evidence>
<dbReference type="InterPro" id="IPR011249">
    <property type="entry name" value="Metalloenz_LuxS/M16"/>
</dbReference>
<dbReference type="Pfam" id="PF05193">
    <property type="entry name" value="Peptidase_M16_C"/>
    <property type="match status" value="1"/>
</dbReference>
<dbReference type="GO" id="GO:0006627">
    <property type="term" value="P:protein processing involved in protein targeting to mitochondrion"/>
    <property type="evidence" value="ECO:0007669"/>
    <property type="project" value="TreeGrafter"/>
</dbReference>
<dbReference type="Pfam" id="PF00675">
    <property type="entry name" value="Peptidase_M16"/>
    <property type="match status" value="1"/>
</dbReference>
<evidence type="ECO:0000256" key="2">
    <source>
        <dbReference type="ARBA" id="ARBA00004173"/>
    </source>
</evidence>
<keyword evidence="12" id="KW-1185">Reference proteome</keyword>
<dbReference type="OrthoDB" id="10251424at2759"/>
<keyword evidence="6" id="KW-0862">Zinc</keyword>
<keyword evidence="4" id="KW-0479">Metal-binding</keyword>
<dbReference type="Proteomes" id="UP000838878">
    <property type="component" value="Chromosome 11"/>
</dbReference>
<evidence type="ECO:0000256" key="8">
    <source>
        <dbReference type="ARBA" id="ARBA00023128"/>
    </source>
</evidence>
<comment type="cofactor">
    <cofactor evidence="1">
        <name>Zn(2+)</name>
        <dbReference type="ChEBI" id="CHEBI:29105"/>
    </cofactor>
</comment>
<proteinExistence type="predicted"/>
<feature type="domain" description="Peptidase M16 C-terminal" evidence="10">
    <location>
        <begin position="205"/>
        <end position="382"/>
    </location>
</feature>
<reference evidence="11" key="1">
    <citation type="submission" date="2021-12" db="EMBL/GenBank/DDBJ databases">
        <authorList>
            <person name="Martin H S."/>
        </authorList>
    </citation>
    <scope>NUCLEOTIDE SEQUENCE</scope>
</reference>
<keyword evidence="8" id="KW-0496">Mitochondrion</keyword>
<feature type="domain" description="Peptidase M16 N-terminal" evidence="9">
    <location>
        <begin position="51"/>
        <end position="195"/>
    </location>
</feature>
<sequence>MLRYHTILQKVVNAFKNKKHERCNSTSTTYPHIFKDLPKIQCSRVSSGLTVATEERKCNNVCLGFYINAGSRHEDDILNGITYFFQHIAYKGTQKKSKTKLEDEMSNIGPKFKCFTTRDTTAFYVECHTEVSMRALDILYHCIFNNAYAEPEIEIQKDVVYQEMLEHDKCPSKVLHDYLHSSAFQGTPLGQPVMGLSRNLYNFKPATIRTYLSTLFVPKRIVMAAVGGVKHEVMVNLAEQYFRSNDGLKCIKSRPNRYTGSQIVYRDDSMKVAHVAIAVEGPSFCDEDKICMELASSVIGGWDKSQPGGTNHGMRVAYIASSGKFCESYKAFDFYYEDTGLWGVEFISPRNEVDDMVLTIQDEWMRLCYMMTDGELIRAKNEMKTKIIINNQSTVQACHDLGQNILRTGQHNNLLKRLQAIDKITSSELKNVCDKYIYDRCPVVVGIGATESLQSYPRIRSYMYWLRL</sequence>
<keyword evidence="7" id="KW-0482">Metalloprotease</keyword>
<dbReference type="AlphaFoldDB" id="A0A8J9VBL5"/>